<dbReference type="Gene3D" id="3.40.50.620">
    <property type="entry name" value="HUPs"/>
    <property type="match status" value="1"/>
</dbReference>
<dbReference type="PRINTS" id="PR01438">
    <property type="entry name" value="UNVRSLSTRESS"/>
</dbReference>
<evidence type="ECO:0000256" key="1">
    <source>
        <dbReference type="ARBA" id="ARBA00008791"/>
    </source>
</evidence>
<reference evidence="3 4" key="1">
    <citation type="submission" date="2016-10" db="EMBL/GenBank/DDBJ databases">
        <authorList>
            <person name="Varghese N."/>
            <person name="Submissions S."/>
        </authorList>
    </citation>
    <scope>NUCLEOTIDE SEQUENCE [LARGE SCALE GENOMIC DNA]</scope>
    <source>
        <strain evidence="3 4">WC1T17</strain>
    </source>
</reference>
<evidence type="ECO:0000259" key="2">
    <source>
        <dbReference type="Pfam" id="PF00582"/>
    </source>
</evidence>
<sequence length="153" mass="16588">MKADFEVKPKIFNSVLVAVDEDDSQSSINAFNYAVTTAKRLGLPLGIVSILEVNDLNIFDTLSHDVLDQRRQQLSSDLANYVNKARSFGVKNVTAYSGEGKPGVVIINDILPDVGADLLVCGSKTKPSHNRVFLGSQASYMAQNAPCSVMVIR</sequence>
<proteinExistence type="inferred from homology"/>
<dbReference type="InterPro" id="IPR006016">
    <property type="entry name" value="UspA"/>
</dbReference>
<evidence type="ECO:0000313" key="4">
    <source>
        <dbReference type="Proteomes" id="UP000182089"/>
    </source>
</evidence>
<dbReference type="EMBL" id="FOCC01000016">
    <property type="protein sequence ID" value="SEM96662.1"/>
    <property type="molecule type" value="Genomic_DNA"/>
</dbReference>
<protein>
    <submittedName>
        <fullName evidence="3">Nucleotide-binding universal stress protein, UspA family</fullName>
    </submittedName>
</protein>
<dbReference type="SUPFAM" id="SSF52402">
    <property type="entry name" value="Adenine nucleotide alpha hydrolases-like"/>
    <property type="match status" value="1"/>
</dbReference>
<feature type="domain" description="UspA" evidence="2">
    <location>
        <begin position="13"/>
        <end position="153"/>
    </location>
</feature>
<dbReference type="InterPro" id="IPR014729">
    <property type="entry name" value="Rossmann-like_a/b/a_fold"/>
</dbReference>
<name>A0ABY1AE94_9LACO</name>
<evidence type="ECO:0000313" key="3">
    <source>
        <dbReference type="EMBL" id="SEM96662.1"/>
    </source>
</evidence>
<dbReference type="Pfam" id="PF00582">
    <property type="entry name" value="Usp"/>
    <property type="match status" value="1"/>
</dbReference>
<dbReference type="InterPro" id="IPR006015">
    <property type="entry name" value="Universal_stress_UspA"/>
</dbReference>
<dbReference type="Proteomes" id="UP000182089">
    <property type="component" value="Unassembled WGS sequence"/>
</dbReference>
<comment type="similarity">
    <text evidence="1">Belongs to the universal stress protein A family.</text>
</comment>
<gene>
    <name evidence="3" type="ORF">SAMN05216431_11639</name>
</gene>
<accession>A0ABY1AE94</accession>
<organism evidence="3 4">
    <name type="scientific">Ligilactobacillus ruminis</name>
    <dbReference type="NCBI Taxonomy" id="1623"/>
    <lineage>
        <taxon>Bacteria</taxon>
        <taxon>Bacillati</taxon>
        <taxon>Bacillota</taxon>
        <taxon>Bacilli</taxon>
        <taxon>Lactobacillales</taxon>
        <taxon>Lactobacillaceae</taxon>
        <taxon>Ligilactobacillus</taxon>
    </lineage>
</organism>
<dbReference type="PANTHER" id="PTHR31964">
    <property type="entry name" value="ADENINE NUCLEOTIDE ALPHA HYDROLASES-LIKE SUPERFAMILY PROTEIN"/>
    <property type="match status" value="1"/>
</dbReference>
<comment type="caution">
    <text evidence="3">The sequence shown here is derived from an EMBL/GenBank/DDBJ whole genome shotgun (WGS) entry which is preliminary data.</text>
</comment>
<dbReference type="CDD" id="cd00293">
    <property type="entry name" value="USP-like"/>
    <property type="match status" value="1"/>
</dbReference>
<dbReference type="PANTHER" id="PTHR31964:SF113">
    <property type="entry name" value="USPA DOMAIN-CONTAINING PROTEIN"/>
    <property type="match status" value="1"/>
</dbReference>